<feature type="region of interest" description="Disordered" evidence="1">
    <location>
        <begin position="554"/>
        <end position="584"/>
    </location>
</feature>
<accession>A0AAD4EK64</accession>
<evidence type="ECO:0000313" key="2">
    <source>
        <dbReference type="EMBL" id="KAG1907622.1"/>
    </source>
</evidence>
<evidence type="ECO:0000313" key="3">
    <source>
        <dbReference type="Proteomes" id="UP001195769"/>
    </source>
</evidence>
<dbReference type="GeneID" id="64660260"/>
<feature type="compositionally biased region" description="Basic and acidic residues" evidence="1">
    <location>
        <begin position="558"/>
        <end position="581"/>
    </location>
</feature>
<feature type="region of interest" description="Disordered" evidence="1">
    <location>
        <begin position="353"/>
        <end position="456"/>
    </location>
</feature>
<gene>
    <name evidence="2" type="ORF">F5891DRAFT_1180646</name>
</gene>
<evidence type="ECO:0000256" key="1">
    <source>
        <dbReference type="SAM" id="MobiDB-lite"/>
    </source>
</evidence>
<protein>
    <submittedName>
        <fullName evidence="2">Uncharacterized protein</fullName>
    </submittedName>
</protein>
<dbReference type="EMBL" id="JABBWK010000002">
    <property type="protein sequence ID" value="KAG1907622.1"/>
    <property type="molecule type" value="Genomic_DNA"/>
</dbReference>
<proteinExistence type="predicted"/>
<organism evidence="2 3">
    <name type="scientific">Suillus fuscotomentosus</name>
    <dbReference type="NCBI Taxonomy" id="1912939"/>
    <lineage>
        <taxon>Eukaryota</taxon>
        <taxon>Fungi</taxon>
        <taxon>Dikarya</taxon>
        <taxon>Basidiomycota</taxon>
        <taxon>Agaricomycotina</taxon>
        <taxon>Agaricomycetes</taxon>
        <taxon>Agaricomycetidae</taxon>
        <taxon>Boletales</taxon>
        <taxon>Suillineae</taxon>
        <taxon>Suillaceae</taxon>
        <taxon>Suillus</taxon>
    </lineage>
</organism>
<dbReference type="AlphaFoldDB" id="A0AAD4EK64"/>
<keyword evidence="3" id="KW-1185">Reference proteome</keyword>
<comment type="caution">
    <text evidence="2">The sequence shown here is derived from an EMBL/GenBank/DDBJ whole genome shotgun (WGS) entry which is preliminary data.</text>
</comment>
<feature type="region of interest" description="Disordered" evidence="1">
    <location>
        <begin position="783"/>
        <end position="810"/>
    </location>
</feature>
<dbReference type="Proteomes" id="UP001195769">
    <property type="component" value="Unassembled WGS sequence"/>
</dbReference>
<feature type="region of interest" description="Disordered" evidence="1">
    <location>
        <begin position="1"/>
        <end position="40"/>
    </location>
</feature>
<reference evidence="2" key="1">
    <citation type="journal article" date="2020" name="New Phytol.">
        <title>Comparative genomics reveals dynamic genome evolution in host specialist ectomycorrhizal fungi.</title>
        <authorList>
            <person name="Lofgren L.A."/>
            <person name="Nguyen N.H."/>
            <person name="Vilgalys R."/>
            <person name="Ruytinx J."/>
            <person name="Liao H.L."/>
            <person name="Branco S."/>
            <person name="Kuo A."/>
            <person name="LaButti K."/>
            <person name="Lipzen A."/>
            <person name="Andreopoulos W."/>
            <person name="Pangilinan J."/>
            <person name="Riley R."/>
            <person name="Hundley H."/>
            <person name="Na H."/>
            <person name="Barry K."/>
            <person name="Grigoriev I.V."/>
            <person name="Stajich J.E."/>
            <person name="Kennedy P.G."/>
        </authorList>
    </citation>
    <scope>NUCLEOTIDE SEQUENCE</scope>
    <source>
        <strain evidence="2">FC203</strain>
    </source>
</reference>
<dbReference type="RefSeq" id="XP_041233197.1">
    <property type="nucleotide sequence ID" value="XM_041365962.1"/>
</dbReference>
<sequence>METTSPALDDTPVALSPNPLPNPDPTPPTPAPGTNNDDPNAYVDKLFRHWAKNSRLAFLNSHLATYRERINRGKSQATDYVYEVVEEYFKHYHWKMKISDEPLENNPLQMELDESLSPIELMQKSQKVLAMQKAIKSWLEYRAKSPNKLIVRRGKPENNEWTRLLSQLSGVRKQKPKALQAHQRWSKDHFKTEIKSHFLKKWHKAGLPSKKMATFRDRITRKRFKKLSKEDQKHWKDTAQAEGEAAVKEWNDRLAAPPSTSPIDRQAALDNLATFAGLVLAGMAEILGMHVSLLVGGPEPRKQGKITVVSMHEGVDLGLAPCNWQTRDKTKFKMDCDSRRLQDDLDGLFSISQEGNQSDAEEEHEATKLATAKYRPKKKSKQQGTKQRRASRRKPSEASEADESSLESSSPSSGLSSSSSSLSSTSSSSTDSEDEHQGSRQVLPFSPPKGNHGVTIFNPCHQKLALQHLEARKKDRLVNMPSPASEVPDHLSQVSSCVSEVPDDTEEIDQLNEDSSIIDGITSAAIIEPPAAPFDDNLIDPRIRDDPVMAANQLPKPIDNHDMDETPSAERDTEGAEDNHDNPLNMTLDKHVVDSNRVTDASPGGNISLSLSTLTSSPPWFSDLLRQLMDPTPTSPQLIQLFDKLVRLEDASSFTNEKAALGCKHCPVKVHWWISRGRKGKPTIPNLASFIMQWWYWWLVLQPEWRSCQAPTLTTCAILPRTDDGSLDCLNKPGANGMLSVVATLKWWADNTDGKDSCWQEAVDDVMWVLDRLIASRSALKSMVSGGNKKRGRSDTQANTPSSKRTRNRQ</sequence>
<feature type="compositionally biased region" description="Pro residues" evidence="1">
    <location>
        <begin position="18"/>
        <end position="31"/>
    </location>
</feature>
<name>A0AAD4EK64_9AGAM</name>
<feature type="compositionally biased region" description="Basic residues" evidence="1">
    <location>
        <begin position="374"/>
        <end position="393"/>
    </location>
</feature>
<feature type="compositionally biased region" description="Low complexity" evidence="1">
    <location>
        <begin position="406"/>
        <end position="430"/>
    </location>
</feature>